<feature type="compositionally biased region" description="Basic and acidic residues" evidence="2">
    <location>
        <begin position="349"/>
        <end position="362"/>
    </location>
</feature>
<accession>A0A179B4X0</accession>
<organism evidence="4 5">
    <name type="scientific">Peptidiphaga gingivicola</name>
    <dbReference type="NCBI Taxonomy" id="2741497"/>
    <lineage>
        <taxon>Bacteria</taxon>
        <taxon>Bacillati</taxon>
        <taxon>Actinomycetota</taxon>
        <taxon>Actinomycetes</taxon>
        <taxon>Actinomycetales</taxon>
        <taxon>Actinomycetaceae</taxon>
        <taxon>Peptidiphaga</taxon>
    </lineage>
</organism>
<dbReference type="PANTHER" id="PTHR30204:SF93">
    <property type="entry name" value="HTH MERR-TYPE DOMAIN-CONTAINING PROTEIN"/>
    <property type="match status" value="1"/>
</dbReference>
<dbReference type="AlphaFoldDB" id="A0A179B4X0"/>
<dbReference type="InterPro" id="IPR009061">
    <property type="entry name" value="DNA-bd_dom_put_sf"/>
</dbReference>
<evidence type="ECO:0000313" key="5">
    <source>
        <dbReference type="Proteomes" id="UP000078368"/>
    </source>
</evidence>
<protein>
    <recommendedName>
        <fullName evidence="3">HTH merR-type domain-containing protein</fullName>
    </recommendedName>
</protein>
<dbReference type="InterPro" id="IPR047057">
    <property type="entry name" value="MerR_fam"/>
</dbReference>
<dbReference type="OrthoDB" id="4569196at2"/>
<dbReference type="PANTHER" id="PTHR30204">
    <property type="entry name" value="REDOX-CYCLING DRUG-SENSING TRANSCRIPTIONAL ACTIVATOR SOXR"/>
    <property type="match status" value="1"/>
</dbReference>
<evidence type="ECO:0000313" key="4">
    <source>
        <dbReference type="EMBL" id="OAP86742.1"/>
    </source>
</evidence>
<dbReference type="STRING" id="1823756.A4H34_06425"/>
<feature type="compositionally biased region" description="Low complexity" evidence="2">
    <location>
        <begin position="322"/>
        <end position="340"/>
    </location>
</feature>
<feature type="domain" description="HTH merR-type" evidence="3">
    <location>
        <begin position="1"/>
        <end position="66"/>
    </location>
</feature>
<dbReference type="EMBL" id="LVZK01000001">
    <property type="protein sequence ID" value="OAP86742.1"/>
    <property type="molecule type" value="Genomic_DNA"/>
</dbReference>
<evidence type="ECO:0000256" key="1">
    <source>
        <dbReference type="ARBA" id="ARBA00023125"/>
    </source>
</evidence>
<dbReference type="PROSITE" id="PS50937">
    <property type="entry name" value="HTH_MERR_2"/>
    <property type="match status" value="1"/>
</dbReference>
<feature type="compositionally biased region" description="Low complexity" evidence="2">
    <location>
        <begin position="296"/>
        <end position="308"/>
    </location>
</feature>
<dbReference type="RefSeq" id="WP_009198937.1">
    <property type="nucleotide sequence ID" value="NZ_LVZK01000001.1"/>
</dbReference>
<evidence type="ECO:0000256" key="2">
    <source>
        <dbReference type="SAM" id="MobiDB-lite"/>
    </source>
</evidence>
<proteinExistence type="predicted"/>
<dbReference type="GO" id="GO:0003677">
    <property type="term" value="F:DNA binding"/>
    <property type="evidence" value="ECO:0007669"/>
    <property type="project" value="UniProtKB-KW"/>
</dbReference>
<dbReference type="GO" id="GO:0003700">
    <property type="term" value="F:DNA-binding transcription factor activity"/>
    <property type="evidence" value="ECO:0007669"/>
    <property type="project" value="InterPro"/>
</dbReference>
<gene>
    <name evidence="4" type="ORF">A4H34_06425</name>
</gene>
<comment type="caution">
    <text evidence="4">The sequence shown here is derived from an EMBL/GenBank/DDBJ whole genome shotgun (WGS) entry which is preliminary data.</text>
</comment>
<dbReference type="InterPro" id="IPR000551">
    <property type="entry name" value="MerR-type_HTH_dom"/>
</dbReference>
<dbReference type="SMART" id="SM00422">
    <property type="entry name" value="HTH_MERR"/>
    <property type="match status" value="1"/>
</dbReference>
<dbReference type="Gene3D" id="1.10.1660.10">
    <property type="match status" value="1"/>
</dbReference>
<name>A0A179B4X0_9ACTO</name>
<dbReference type="Proteomes" id="UP000078368">
    <property type="component" value="Unassembled WGS sequence"/>
</dbReference>
<dbReference type="CDD" id="cd00592">
    <property type="entry name" value="HTH_MerR-like"/>
    <property type="match status" value="1"/>
</dbReference>
<keyword evidence="1" id="KW-0238">DNA-binding</keyword>
<feature type="region of interest" description="Disordered" evidence="2">
    <location>
        <begin position="286"/>
        <end position="362"/>
    </location>
</feature>
<evidence type="ECO:0000259" key="3">
    <source>
        <dbReference type="PROSITE" id="PS50937"/>
    </source>
</evidence>
<dbReference type="SUPFAM" id="SSF46955">
    <property type="entry name" value="Putative DNA-binding domain"/>
    <property type="match status" value="1"/>
</dbReference>
<reference evidence="4 5" key="1">
    <citation type="submission" date="2016-04" db="EMBL/GenBank/DDBJ databases">
        <title>Peptidophaga gingivicola gen. nov., sp. nov., isolated from human subgingival plaque.</title>
        <authorList>
            <person name="Beall C.J."/>
            <person name="Mokrzan E.M."/>
            <person name="Griffen A.L."/>
            <person name="Leys E.J."/>
        </authorList>
    </citation>
    <scope>NUCLEOTIDE SEQUENCE [LARGE SCALE GENOMIC DNA]</scope>
    <source>
        <strain evidence="4 5">BA112</strain>
    </source>
</reference>
<dbReference type="Pfam" id="PF13411">
    <property type="entry name" value="MerR_1"/>
    <property type="match status" value="1"/>
</dbReference>
<keyword evidence="5" id="KW-1185">Reference proteome</keyword>
<sequence length="362" mass="38997">MKVSEVAYLAGTTVRAVRWYHAVGLLPIPEGRPRDYGFDDLARLVRIRWLAESGMSLASIGHLLDGSSKDATEDFDSALERIDAEIQKLAAQRDRIEGLRELAKSDATISPLPASLDSLYTAVRSRLTNPRHIELLERDRVIASIIGAWDKFPDVALYSATEADIDAMVEGLEIFAEAMDADDVGPLVDRFVVVYTKLASKFGLAGLADNIVGISADFDRLLLATRVAYPDRKHRQFMELCLVRLGWVEPEAFEAAPKANASDHEVDWIRILIGLSGLANASDHGAETSAHRANHGAKASARGANAARKATKEENAKTTQDGAAEPAGAARAQEKAGSARAGEKAGAAHTHETKGEIDGGDH</sequence>